<evidence type="ECO:0000313" key="3">
    <source>
        <dbReference type="Proteomes" id="UP001239265"/>
    </source>
</evidence>
<sequence>MGNYYQLEIDFVKRTLNLIEQYEVFKKDLPFEEQYNHTLLTNCLLGLIILPKEKAITYIPKERMAFIKALEDYGINKSTFNPAIKDTHELFHRLRNAVAHFDIKFVSETDENLIDKIEFRDEEANLDVAVFYADEFLQFIRFYATILLRNLENYPK</sequence>
<dbReference type="InterPro" id="IPR041318">
    <property type="entry name" value="pEK499_p136"/>
</dbReference>
<dbReference type="Proteomes" id="UP001239265">
    <property type="component" value="Unassembled WGS sequence"/>
</dbReference>
<dbReference type="EMBL" id="JAUCQJ010000005">
    <property type="protein sequence ID" value="MDQ8750638.1"/>
    <property type="molecule type" value="Genomic_DNA"/>
</dbReference>
<reference evidence="2 3" key="1">
    <citation type="submission" date="2023-06" db="EMBL/GenBank/DDBJ databases">
        <title>Nosocomial Elizabethkingia miricola genome.</title>
        <authorList>
            <person name="Morgado S."/>
            <person name="Fonseca E."/>
            <person name="Freitas F."/>
            <person name="Vicente A.C."/>
        </authorList>
    </citation>
    <scope>NUCLEOTIDE SEQUENCE [LARGE SCALE GENOMIC DNA]</scope>
    <source>
        <strain evidence="2 3">EM15</strain>
    </source>
</reference>
<proteinExistence type="predicted"/>
<dbReference type="AlphaFoldDB" id="A0ABD5BA31"/>
<dbReference type="Pfam" id="PF18736">
    <property type="entry name" value="pEK499_p136"/>
    <property type="match status" value="1"/>
</dbReference>
<name>A0ABD5BA31_ELIMR</name>
<accession>A0ABD5BA31</accession>
<dbReference type="RefSeq" id="WP_309047376.1">
    <property type="nucleotide sequence ID" value="NZ_JAUCQJ010000005.1"/>
</dbReference>
<evidence type="ECO:0000313" key="2">
    <source>
        <dbReference type="EMBL" id="MDQ8750638.1"/>
    </source>
</evidence>
<feature type="domain" description="pEK499-p136 HEPN" evidence="1">
    <location>
        <begin position="1"/>
        <end position="152"/>
    </location>
</feature>
<organism evidence="2 3">
    <name type="scientific">Elizabethkingia miricola</name>
    <name type="common">Chryseobacterium miricola</name>
    <dbReference type="NCBI Taxonomy" id="172045"/>
    <lineage>
        <taxon>Bacteria</taxon>
        <taxon>Pseudomonadati</taxon>
        <taxon>Bacteroidota</taxon>
        <taxon>Flavobacteriia</taxon>
        <taxon>Flavobacteriales</taxon>
        <taxon>Weeksellaceae</taxon>
        <taxon>Elizabethkingia</taxon>
    </lineage>
</organism>
<evidence type="ECO:0000259" key="1">
    <source>
        <dbReference type="Pfam" id="PF18736"/>
    </source>
</evidence>
<gene>
    <name evidence="2" type="ORF">QT385_18420</name>
</gene>
<protein>
    <submittedName>
        <fullName evidence="2">HEPN family nuclease</fullName>
    </submittedName>
</protein>
<comment type="caution">
    <text evidence="2">The sequence shown here is derived from an EMBL/GenBank/DDBJ whole genome shotgun (WGS) entry which is preliminary data.</text>
</comment>